<sequence>MEINRVTSCRKCTESHSWILWFARFSQRTNIYTRLTLHSIRVFFIASPSDVHISQSIPTLPPHSSFDI</sequence>
<accession>A0A6A4GYN7</accession>
<keyword evidence="2" id="KW-1185">Reference proteome</keyword>
<name>A0A6A4GYN7_9AGAR</name>
<evidence type="ECO:0000313" key="1">
    <source>
        <dbReference type="EMBL" id="KAE9390430.1"/>
    </source>
</evidence>
<reference evidence="1" key="1">
    <citation type="journal article" date="2019" name="Environ. Microbiol.">
        <title>Fungal ecological strategies reflected in gene transcription - a case study of two litter decomposers.</title>
        <authorList>
            <person name="Barbi F."/>
            <person name="Kohler A."/>
            <person name="Barry K."/>
            <person name="Baskaran P."/>
            <person name="Daum C."/>
            <person name="Fauchery L."/>
            <person name="Ihrmark K."/>
            <person name="Kuo A."/>
            <person name="LaButti K."/>
            <person name="Lipzen A."/>
            <person name="Morin E."/>
            <person name="Grigoriev I.V."/>
            <person name="Henrissat B."/>
            <person name="Lindahl B."/>
            <person name="Martin F."/>
        </authorList>
    </citation>
    <scope>NUCLEOTIDE SEQUENCE</scope>
    <source>
        <strain evidence="1">JB14</strain>
    </source>
</reference>
<evidence type="ECO:0000313" key="2">
    <source>
        <dbReference type="Proteomes" id="UP000799118"/>
    </source>
</evidence>
<dbReference type="AlphaFoldDB" id="A0A6A4GYN7"/>
<gene>
    <name evidence="1" type="ORF">BT96DRAFT_925872</name>
</gene>
<dbReference type="EMBL" id="ML769657">
    <property type="protein sequence ID" value="KAE9390430.1"/>
    <property type="molecule type" value="Genomic_DNA"/>
</dbReference>
<protein>
    <submittedName>
        <fullName evidence="1">Uncharacterized protein</fullName>
    </submittedName>
</protein>
<proteinExistence type="predicted"/>
<organism evidence="1 2">
    <name type="scientific">Gymnopus androsaceus JB14</name>
    <dbReference type="NCBI Taxonomy" id="1447944"/>
    <lineage>
        <taxon>Eukaryota</taxon>
        <taxon>Fungi</taxon>
        <taxon>Dikarya</taxon>
        <taxon>Basidiomycota</taxon>
        <taxon>Agaricomycotina</taxon>
        <taxon>Agaricomycetes</taxon>
        <taxon>Agaricomycetidae</taxon>
        <taxon>Agaricales</taxon>
        <taxon>Marasmiineae</taxon>
        <taxon>Omphalotaceae</taxon>
        <taxon>Gymnopus</taxon>
    </lineage>
</organism>
<dbReference type="Proteomes" id="UP000799118">
    <property type="component" value="Unassembled WGS sequence"/>
</dbReference>